<keyword evidence="2" id="KW-0560">Oxidoreductase</keyword>
<dbReference type="InterPro" id="IPR000073">
    <property type="entry name" value="AB_hydrolase_1"/>
</dbReference>
<dbReference type="Pfam" id="PF00561">
    <property type="entry name" value="Abhydrolase_1"/>
    <property type="match status" value="1"/>
</dbReference>
<keyword evidence="2" id="KW-0575">Peroxidase</keyword>
<keyword evidence="3" id="KW-1185">Reference proteome</keyword>
<proteinExistence type="predicted"/>
<reference evidence="2 3" key="1">
    <citation type="submission" date="2018-06" db="EMBL/GenBank/DDBJ databases">
        <authorList>
            <consortium name="Pathogen Informatics"/>
            <person name="Doyle S."/>
        </authorList>
    </citation>
    <scope>NUCLEOTIDE SEQUENCE [LARGE SCALE GENOMIC DNA]</scope>
    <source>
        <strain evidence="2 3">NCTC9381</strain>
    </source>
</reference>
<dbReference type="InterPro" id="IPR029058">
    <property type="entry name" value="AB_hydrolase_fold"/>
</dbReference>
<protein>
    <submittedName>
        <fullName evidence="2">Non-haem bromoperoxidase BPO-A2</fullName>
        <ecNumber evidence="2">1.11.1.-</ecNumber>
    </submittedName>
</protein>
<dbReference type="Proteomes" id="UP000254640">
    <property type="component" value="Unassembled WGS sequence"/>
</dbReference>
<evidence type="ECO:0000259" key="1">
    <source>
        <dbReference type="Pfam" id="PF00561"/>
    </source>
</evidence>
<name>A0A379LSH5_ENTAG</name>
<sequence length="89" mass="9393">MPANNPLLNDDVLINGCRIATGVHGSGRPLVLVHGTPAHSVIWQSLVPVFVDAGFHVHLYDLAGFGASERPLTADTLGCRSSRFSAETA</sequence>
<dbReference type="EMBL" id="UGSO01000002">
    <property type="protein sequence ID" value="SUE06190.1"/>
    <property type="molecule type" value="Genomic_DNA"/>
</dbReference>
<evidence type="ECO:0000313" key="2">
    <source>
        <dbReference type="EMBL" id="SUE06190.1"/>
    </source>
</evidence>
<dbReference type="Gene3D" id="3.40.50.1820">
    <property type="entry name" value="alpha/beta hydrolase"/>
    <property type="match status" value="1"/>
</dbReference>
<dbReference type="EC" id="1.11.1.-" evidence="2"/>
<dbReference type="AlphaFoldDB" id="A0A379LSH5"/>
<organism evidence="2 3">
    <name type="scientific">Enterobacter agglomerans</name>
    <name type="common">Erwinia herbicola</name>
    <name type="synonym">Pantoea agglomerans</name>
    <dbReference type="NCBI Taxonomy" id="549"/>
    <lineage>
        <taxon>Bacteria</taxon>
        <taxon>Pseudomonadati</taxon>
        <taxon>Pseudomonadota</taxon>
        <taxon>Gammaproteobacteria</taxon>
        <taxon>Enterobacterales</taxon>
        <taxon>Erwiniaceae</taxon>
        <taxon>Pantoea</taxon>
        <taxon>Pantoea agglomerans group</taxon>
    </lineage>
</organism>
<dbReference type="SUPFAM" id="SSF53474">
    <property type="entry name" value="alpha/beta-Hydrolases"/>
    <property type="match status" value="1"/>
</dbReference>
<evidence type="ECO:0000313" key="3">
    <source>
        <dbReference type="Proteomes" id="UP000254640"/>
    </source>
</evidence>
<gene>
    <name evidence="2" type="primary">bpoA2</name>
    <name evidence="2" type="ORF">NCTC9381_05262</name>
</gene>
<dbReference type="GO" id="GO:0004601">
    <property type="term" value="F:peroxidase activity"/>
    <property type="evidence" value="ECO:0007669"/>
    <property type="project" value="UniProtKB-KW"/>
</dbReference>
<feature type="domain" description="AB hydrolase-1" evidence="1">
    <location>
        <begin position="29"/>
        <end position="82"/>
    </location>
</feature>
<accession>A0A379LSH5</accession>